<feature type="domain" description="HTH tetR-type" evidence="6">
    <location>
        <begin position="23"/>
        <end position="82"/>
    </location>
</feature>
<dbReference type="EMBL" id="BAAAOH010000001">
    <property type="protein sequence ID" value="GAA1986031.1"/>
    <property type="molecule type" value="Genomic_DNA"/>
</dbReference>
<evidence type="ECO:0000259" key="6">
    <source>
        <dbReference type="PROSITE" id="PS50977"/>
    </source>
</evidence>
<feature type="DNA-binding region" description="H-T-H motif" evidence="4">
    <location>
        <begin position="45"/>
        <end position="64"/>
    </location>
</feature>
<dbReference type="SUPFAM" id="SSF46689">
    <property type="entry name" value="Homeodomain-like"/>
    <property type="match status" value="1"/>
</dbReference>
<evidence type="ECO:0000256" key="1">
    <source>
        <dbReference type="ARBA" id="ARBA00023015"/>
    </source>
</evidence>
<dbReference type="InterPro" id="IPR009057">
    <property type="entry name" value="Homeodomain-like_sf"/>
</dbReference>
<evidence type="ECO:0000256" key="4">
    <source>
        <dbReference type="PROSITE-ProRule" id="PRU00335"/>
    </source>
</evidence>
<evidence type="ECO:0000256" key="2">
    <source>
        <dbReference type="ARBA" id="ARBA00023125"/>
    </source>
</evidence>
<evidence type="ECO:0000313" key="7">
    <source>
        <dbReference type="EMBL" id="GAA1986031.1"/>
    </source>
</evidence>
<dbReference type="PANTHER" id="PTHR30055">
    <property type="entry name" value="HTH-TYPE TRANSCRIPTIONAL REGULATOR RUTR"/>
    <property type="match status" value="1"/>
</dbReference>
<dbReference type="Pfam" id="PF00440">
    <property type="entry name" value="TetR_N"/>
    <property type="match status" value="1"/>
</dbReference>
<keyword evidence="1" id="KW-0805">Transcription regulation</keyword>
<keyword evidence="2 4" id="KW-0238">DNA-binding</keyword>
<keyword evidence="8" id="KW-1185">Reference proteome</keyword>
<dbReference type="PANTHER" id="PTHR30055:SF234">
    <property type="entry name" value="HTH-TYPE TRANSCRIPTIONAL REGULATOR BETI"/>
    <property type="match status" value="1"/>
</dbReference>
<evidence type="ECO:0000256" key="5">
    <source>
        <dbReference type="SAM" id="MobiDB-lite"/>
    </source>
</evidence>
<protein>
    <submittedName>
        <fullName evidence="7">TetR/AcrR family transcriptional regulator</fullName>
    </submittedName>
</protein>
<evidence type="ECO:0000256" key="3">
    <source>
        <dbReference type="ARBA" id="ARBA00023163"/>
    </source>
</evidence>
<dbReference type="RefSeq" id="WP_344061303.1">
    <property type="nucleotide sequence ID" value="NZ_BAAAOH010000001.1"/>
</dbReference>
<dbReference type="InterPro" id="IPR050109">
    <property type="entry name" value="HTH-type_TetR-like_transc_reg"/>
</dbReference>
<dbReference type="InterPro" id="IPR001647">
    <property type="entry name" value="HTH_TetR"/>
</dbReference>
<evidence type="ECO:0000313" key="8">
    <source>
        <dbReference type="Proteomes" id="UP001500326"/>
    </source>
</evidence>
<sequence>MIEAETVDETPLARQRAQPMTPDDRRAMIAAQAIPLFIEFGSSLTTRQLAEHLGIAEGTIFRAFGDKDALVRASVRAFFDRAEAQLSTGIVDPSLPLEMKVAHFVRGARDHARGVFAMLSLLDRSEAGEYISRARSGAFEAAIADAFAPDAAALAVPPEQVGVLLRIAVIAASVPSHNQQPRLDDDEIVQFILYGIAGRPRGKD</sequence>
<dbReference type="PROSITE" id="PS01081">
    <property type="entry name" value="HTH_TETR_1"/>
    <property type="match status" value="1"/>
</dbReference>
<accession>A0ABP5DTH5</accession>
<keyword evidence="3" id="KW-0804">Transcription</keyword>
<dbReference type="PROSITE" id="PS50977">
    <property type="entry name" value="HTH_TETR_2"/>
    <property type="match status" value="1"/>
</dbReference>
<name>A0ABP5DTH5_9MICO</name>
<comment type="caution">
    <text evidence="7">The sequence shown here is derived from an EMBL/GenBank/DDBJ whole genome shotgun (WGS) entry which is preliminary data.</text>
</comment>
<reference evidence="8" key="1">
    <citation type="journal article" date="2019" name="Int. J. Syst. Evol. Microbiol.">
        <title>The Global Catalogue of Microorganisms (GCM) 10K type strain sequencing project: providing services to taxonomists for standard genome sequencing and annotation.</title>
        <authorList>
            <consortium name="The Broad Institute Genomics Platform"/>
            <consortium name="The Broad Institute Genome Sequencing Center for Infectious Disease"/>
            <person name="Wu L."/>
            <person name="Ma J."/>
        </authorList>
    </citation>
    <scope>NUCLEOTIDE SEQUENCE [LARGE SCALE GENOMIC DNA]</scope>
    <source>
        <strain evidence="8">JCM 14902</strain>
    </source>
</reference>
<dbReference type="Proteomes" id="UP001500326">
    <property type="component" value="Unassembled WGS sequence"/>
</dbReference>
<feature type="region of interest" description="Disordered" evidence="5">
    <location>
        <begin position="1"/>
        <end position="23"/>
    </location>
</feature>
<proteinExistence type="predicted"/>
<organism evidence="7 8">
    <name type="scientific">Microbacterium pumilum</name>
    <dbReference type="NCBI Taxonomy" id="344165"/>
    <lineage>
        <taxon>Bacteria</taxon>
        <taxon>Bacillati</taxon>
        <taxon>Actinomycetota</taxon>
        <taxon>Actinomycetes</taxon>
        <taxon>Micrococcales</taxon>
        <taxon>Microbacteriaceae</taxon>
        <taxon>Microbacterium</taxon>
    </lineage>
</organism>
<dbReference type="InterPro" id="IPR023772">
    <property type="entry name" value="DNA-bd_HTH_TetR-type_CS"/>
</dbReference>
<gene>
    <name evidence="7" type="ORF">GCM10009777_20100</name>
</gene>
<dbReference type="Gene3D" id="1.10.357.10">
    <property type="entry name" value="Tetracycline Repressor, domain 2"/>
    <property type="match status" value="1"/>
</dbReference>